<evidence type="ECO:0000256" key="1">
    <source>
        <dbReference type="ARBA" id="ARBA00022801"/>
    </source>
</evidence>
<dbReference type="EMBL" id="CP141887">
    <property type="protein sequence ID" value="WRT68617.1"/>
    <property type="molecule type" value="Genomic_DNA"/>
</dbReference>
<evidence type="ECO:0000313" key="7">
    <source>
        <dbReference type="Proteomes" id="UP001329825"/>
    </source>
</evidence>
<dbReference type="Proteomes" id="UP001329825">
    <property type="component" value="Chromosome 7"/>
</dbReference>
<protein>
    <recommendedName>
        <fullName evidence="4">Putative phospholipase</fullName>
        <ecNumber evidence="4">3.1.1.47</ecNumber>
    </recommendedName>
</protein>
<keyword evidence="7" id="KW-1185">Reference proteome</keyword>
<dbReference type="SUPFAM" id="SSF53474">
    <property type="entry name" value="alpha/beta-Hydrolases"/>
    <property type="match status" value="1"/>
</dbReference>
<dbReference type="EC" id="3.1.1.47" evidence="4"/>
<reference evidence="6 7" key="1">
    <citation type="submission" date="2024-01" db="EMBL/GenBank/DDBJ databases">
        <title>Comparative genomics of Cryptococcus and Kwoniella reveals pathogenesis evolution and contrasting modes of karyotype evolution via chromosome fusion or intercentromeric recombination.</title>
        <authorList>
            <person name="Coelho M.A."/>
            <person name="David-Palma M."/>
            <person name="Shea T."/>
            <person name="Bowers K."/>
            <person name="McGinley-Smith S."/>
            <person name="Mohammad A.W."/>
            <person name="Gnirke A."/>
            <person name="Yurkov A.M."/>
            <person name="Nowrousian M."/>
            <person name="Sun S."/>
            <person name="Cuomo C.A."/>
            <person name="Heitman J."/>
        </authorList>
    </citation>
    <scope>NUCLEOTIDE SEQUENCE [LARGE SCALE GENOMIC DNA]</scope>
    <source>
        <strain evidence="6">CBS 11374</strain>
    </source>
</reference>
<dbReference type="Pfam" id="PF03403">
    <property type="entry name" value="PAF-AH_p_II"/>
    <property type="match status" value="1"/>
</dbReference>
<evidence type="ECO:0000256" key="4">
    <source>
        <dbReference type="PIRNR" id="PIRNR018169"/>
    </source>
</evidence>
<gene>
    <name evidence="6" type="ORF">IL334_005595</name>
</gene>
<dbReference type="PIRSF" id="PIRSF018169">
    <property type="entry name" value="PAF_acetylhydrolase"/>
    <property type="match status" value="1"/>
</dbReference>
<feature type="compositionally biased region" description="Polar residues" evidence="5">
    <location>
        <begin position="243"/>
        <end position="256"/>
    </location>
</feature>
<comment type="similarity">
    <text evidence="4">Belongs to the serine esterase family.</text>
</comment>
<feature type="compositionally biased region" description="Basic and acidic residues" evidence="5">
    <location>
        <begin position="259"/>
        <end position="269"/>
    </location>
</feature>
<accession>A0ABZ1D3K9</accession>
<comment type="catalytic activity">
    <reaction evidence="4">
        <text>a 1-O-alkyl-2-acetyl-sn-glycero-3-phosphocholine + H2O = a 1-O-alkyl-sn-glycero-3-phosphocholine + acetate + H(+)</text>
        <dbReference type="Rhea" id="RHEA:17777"/>
        <dbReference type="ChEBI" id="CHEBI:15377"/>
        <dbReference type="ChEBI" id="CHEBI:15378"/>
        <dbReference type="ChEBI" id="CHEBI:30089"/>
        <dbReference type="ChEBI" id="CHEBI:30909"/>
        <dbReference type="ChEBI" id="CHEBI:36707"/>
        <dbReference type="EC" id="3.1.1.47"/>
    </reaction>
</comment>
<organism evidence="6 7">
    <name type="scientific">Kwoniella shivajii</name>
    <dbReference type="NCBI Taxonomy" id="564305"/>
    <lineage>
        <taxon>Eukaryota</taxon>
        <taxon>Fungi</taxon>
        <taxon>Dikarya</taxon>
        <taxon>Basidiomycota</taxon>
        <taxon>Agaricomycotina</taxon>
        <taxon>Tremellomycetes</taxon>
        <taxon>Tremellales</taxon>
        <taxon>Cryptococcaceae</taxon>
        <taxon>Kwoniella</taxon>
    </lineage>
</organism>
<name>A0ABZ1D3K9_9TREE</name>
<keyword evidence="2 4" id="KW-0442">Lipid degradation</keyword>
<dbReference type="InterPro" id="IPR016715">
    <property type="entry name" value="PAF_acetylhydro_eukaryote"/>
</dbReference>
<feature type="region of interest" description="Disordered" evidence="5">
    <location>
        <begin position="243"/>
        <end position="269"/>
    </location>
</feature>
<sequence>MPLPPLLSANLPISTGPFQVGYIPISHSPISPFNHPQPIHTRSDSPALKIHDVSYSVFYPTGNTKSKPKGISWVPEPFWGVVKGYEKFLEGKTGGSSTNQNGRGMKWLAGTLGYIAGRLRIPVHPYAPLLNPTSKYPLVIFSHGLAGTRHTYTQYCAGLASEGYVVLALEHKDGSGPAVCLPSDEDTVENEKDGKVLYYIRQSDLKWPTGEDKSLTHFRTLQLDIRSREVYESYHSFKRLVENTATSPSSESSNILPETGEKSKDTEKKKDWIRSLKDKVNVEDLRLTGHSFGGGTVFHILQTPSPDPLLPSLPVKQAIALDPWLEPIPLPSSSTKSHPDMPPLLVINSVGFTVWSDHFKRLLGMVKSAQGNLCTIIGVGHQSFSDFPLLDPRSHTLAKTLLNKIHDLSTAFLKKELNESVEWQGKSPDQGKIKKEDGKMPGIDGDIVVHLLGKE</sequence>
<dbReference type="GeneID" id="87957726"/>
<evidence type="ECO:0000256" key="5">
    <source>
        <dbReference type="SAM" id="MobiDB-lite"/>
    </source>
</evidence>
<evidence type="ECO:0000256" key="2">
    <source>
        <dbReference type="ARBA" id="ARBA00022963"/>
    </source>
</evidence>
<dbReference type="PANTHER" id="PTHR10272">
    <property type="entry name" value="PLATELET-ACTIVATING FACTOR ACETYLHYDROLASE"/>
    <property type="match status" value="1"/>
</dbReference>
<dbReference type="InterPro" id="IPR029058">
    <property type="entry name" value="AB_hydrolase_fold"/>
</dbReference>
<keyword evidence="3 4" id="KW-0443">Lipid metabolism</keyword>
<dbReference type="Gene3D" id="3.40.50.1820">
    <property type="entry name" value="alpha/beta hydrolase"/>
    <property type="match status" value="1"/>
</dbReference>
<dbReference type="RefSeq" id="XP_062793357.1">
    <property type="nucleotide sequence ID" value="XM_062937306.1"/>
</dbReference>
<evidence type="ECO:0000313" key="6">
    <source>
        <dbReference type="EMBL" id="WRT68617.1"/>
    </source>
</evidence>
<dbReference type="PANTHER" id="PTHR10272:SF0">
    <property type="entry name" value="PLATELET-ACTIVATING FACTOR ACETYLHYDROLASE"/>
    <property type="match status" value="1"/>
</dbReference>
<proteinExistence type="inferred from homology"/>
<keyword evidence="1 4" id="KW-0378">Hydrolase</keyword>
<evidence type="ECO:0000256" key="3">
    <source>
        <dbReference type="ARBA" id="ARBA00023098"/>
    </source>
</evidence>